<reference evidence="1" key="1">
    <citation type="submission" date="2023-07" db="EMBL/GenBank/DDBJ databases">
        <title>Chromosome-level genome assembly of Artemia franciscana.</title>
        <authorList>
            <person name="Jo E."/>
        </authorList>
    </citation>
    <scope>NUCLEOTIDE SEQUENCE</scope>
    <source>
        <tissue evidence="1">Whole body</tissue>
    </source>
</reference>
<sequence>TNHGHETFFVRFHGIALSYALFCPCLRSRAHFALILFLQTHTAANLAAGDILAFPKCYEAQPVCYEAQHVYYENTHNML</sequence>
<organism evidence="1 2">
    <name type="scientific">Artemia franciscana</name>
    <name type="common">Brine shrimp</name>
    <name type="synonym">Artemia sanfranciscana</name>
    <dbReference type="NCBI Taxonomy" id="6661"/>
    <lineage>
        <taxon>Eukaryota</taxon>
        <taxon>Metazoa</taxon>
        <taxon>Ecdysozoa</taxon>
        <taxon>Arthropoda</taxon>
        <taxon>Crustacea</taxon>
        <taxon>Branchiopoda</taxon>
        <taxon>Anostraca</taxon>
        <taxon>Artemiidae</taxon>
        <taxon>Artemia</taxon>
    </lineage>
</organism>
<dbReference type="AlphaFoldDB" id="A0AA88HXM8"/>
<comment type="caution">
    <text evidence="1">The sequence shown here is derived from an EMBL/GenBank/DDBJ whole genome shotgun (WGS) entry which is preliminary data.</text>
</comment>
<feature type="non-terminal residue" evidence="1">
    <location>
        <position position="1"/>
    </location>
</feature>
<dbReference type="EMBL" id="JAVRJZ010000011">
    <property type="protein sequence ID" value="KAK2717018.1"/>
    <property type="molecule type" value="Genomic_DNA"/>
</dbReference>
<dbReference type="Proteomes" id="UP001187531">
    <property type="component" value="Unassembled WGS sequence"/>
</dbReference>
<evidence type="ECO:0000313" key="2">
    <source>
        <dbReference type="Proteomes" id="UP001187531"/>
    </source>
</evidence>
<name>A0AA88HXM8_ARTSF</name>
<keyword evidence="2" id="KW-1185">Reference proteome</keyword>
<accession>A0AA88HXM8</accession>
<proteinExistence type="predicted"/>
<protein>
    <submittedName>
        <fullName evidence="1">Uncharacterized protein</fullName>
    </submittedName>
</protein>
<evidence type="ECO:0000313" key="1">
    <source>
        <dbReference type="EMBL" id="KAK2717018.1"/>
    </source>
</evidence>
<gene>
    <name evidence="1" type="ORF">QYM36_007232</name>
</gene>